<sequence>MTIRFAPLGLGSVSTIGVVKGRGVNHCLMSSGSVHARNTLSNDASIILKELNRGWMHG</sequence>
<protein>
    <submittedName>
        <fullName evidence="1">Uncharacterized protein</fullName>
    </submittedName>
</protein>
<reference evidence="1 2" key="1">
    <citation type="journal article" date="2019" name="Front. Microbiol.">
        <title>Ammonia Oxidation by the Arctic Terrestrial Thaumarchaeote Candidatus Nitrosocosmicus arcticus Is Stimulated by Increasing Temperatures.</title>
        <authorList>
            <person name="Alves R.J.E."/>
            <person name="Kerou M."/>
            <person name="Zappe A."/>
            <person name="Bittner R."/>
            <person name="Abby S.S."/>
            <person name="Schmidt H.A."/>
            <person name="Pfeifer K."/>
            <person name="Schleper C."/>
        </authorList>
    </citation>
    <scope>NUCLEOTIDE SEQUENCE [LARGE SCALE GENOMIC DNA]</scope>
    <source>
        <strain evidence="1 2">Kfb</strain>
    </source>
</reference>
<dbReference type="AlphaFoldDB" id="A0A557SWK4"/>
<proteinExistence type="predicted"/>
<evidence type="ECO:0000313" key="2">
    <source>
        <dbReference type="Proteomes" id="UP000315289"/>
    </source>
</evidence>
<dbReference type="EMBL" id="VOAH01000005">
    <property type="protein sequence ID" value="TVP40980.1"/>
    <property type="molecule type" value="Genomic_DNA"/>
</dbReference>
<accession>A0A557SWK4</accession>
<name>A0A557SWK4_9ARCH</name>
<comment type="caution">
    <text evidence="1">The sequence shown here is derived from an EMBL/GenBank/DDBJ whole genome shotgun (WGS) entry which is preliminary data.</text>
</comment>
<evidence type="ECO:0000313" key="1">
    <source>
        <dbReference type="EMBL" id="TVP40980.1"/>
    </source>
</evidence>
<dbReference type="Proteomes" id="UP000315289">
    <property type="component" value="Unassembled WGS sequence"/>
</dbReference>
<gene>
    <name evidence="1" type="ORF">NARC_50161</name>
</gene>
<organism evidence="1 2">
    <name type="scientific">Candidatus Nitrosocosmicus arcticus</name>
    <dbReference type="NCBI Taxonomy" id="2035267"/>
    <lineage>
        <taxon>Archaea</taxon>
        <taxon>Nitrososphaerota</taxon>
        <taxon>Nitrososphaeria</taxon>
        <taxon>Nitrososphaerales</taxon>
        <taxon>Nitrososphaeraceae</taxon>
        <taxon>Candidatus Nitrosocosmicus</taxon>
    </lineage>
</organism>
<keyword evidence="2" id="KW-1185">Reference proteome</keyword>